<proteinExistence type="predicted"/>
<keyword evidence="2" id="KW-1185">Reference proteome</keyword>
<name>A0A1H6ZY70_9MICO</name>
<evidence type="ECO:0000313" key="1">
    <source>
        <dbReference type="EMBL" id="SEJ58433.1"/>
    </source>
</evidence>
<sequence length="300" mass="32084">MEFISGDQITLTLGDQVATIATVGAALREYTVGGREVVIPFPADELPAAFHGMVLAPWPNRLRDGKYEFGGRELQVPLSEPDRGTALHGLVCWAAWTVEERSESSVTLAYELVASPGYPFQLALATTYALGEDGLTITTVARNVGASALPYGLGFHPWFAPGGTPLDECTLQLDAASNVTVDERLLPTGAVPVDGDFDLRVALPLEGVAFDDAWVDVIPDAEGRSWSRLGWADGSTVEIWADSEAKAWQICTGDEVAGVRRAGVAIEPMTCIADAFRTGENLITLEPGAEHTLAWGMRLV</sequence>
<dbReference type="InterPro" id="IPR037480">
    <property type="entry name" value="YihR-like"/>
</dbReference>
<dbReference type="GO" id="GO:0005975">
    <property type="term" value="P:carbohydrate metabolic process"/>
    <property type="evidence" value="ECO:0007669"/>
    <property type="project" value="InterPro"/>
</dbReference>
<reference evidence="2" key="1">
    <citation type="submission" date="2016-10" db="EMBL/GenBank/DDBJ databases">
        <authorList>
            <person name="Varghese N."/>
        </authorList>
    </citation>
    <scope>NUCLEOTIDE SEQUENCE [LARGE SCALE GENOMIC DNA]</scope>
    <source>
        <strain evidence="2">DSM 24868</strain>
    </source>
</reference>
<dbReference type="SUPFAM" id="SSF74650">
    <property type="entry name" value="Galactose mutarotase-like"/>
    <property type="match status" value="1"/>
</dbReference>
<dbReference type="InterPro" id="IPR008183">
    <property type="entry name" value="Aldose_1/G6P_1-epimerase"/>
</dbReference>
<dbReference type="GO" id="GO:0016853">
    <property type="term" value="F:isomerase activity"/>
    <property type="evidence" value="ECO:0007669"/>
    <property type="project" value="InterPro"/>
</dbReference>
<dbReference type="CDD" id="cd09022">
    <property type="entry name" value="Aldose_epim_Ec_YihR"/>
    <property type="match status" value="1"/>
</dbReference>
<dbReference type="EMBL" id="FNZI01000005">
    <property type="protein sequence ID" value="SEJ58433.1"/>
    <property type="molecule type" value="Genomic_DNA"/>
</dbReference>
<evidence type="ECO:0000313" key="2">
    <source>
        <dbReference type="Proteomes" id="UP000183315"/>
    </source>
</evidence>
<dbReference type="InterPro" id="IPR014718">
    <property type="entry name" value="GH-type_carb-bd"/>
</dbReference>
<dbReference type="Pfam" id="PF01263">
    <property type="entry name" value="Aldose_epim"/>
    <property type="match status" value="1"/>
</dbReference>
<dbReference type="eggNOG" id="COG2017">
    <property type="taxonomic scope" value="Bacteria"/>
</dbReference>
<dbReference type="RefSeq" id="WP_042214734.1">
    <property type="nucleotide sequence ID" value="NZ_BBLU01000007.1"/>
</dbReference>
<dbReference type="GO" id="GO:0030246">
    <property type="term" value="F:carbohydrate binding"/>
    <property type="evidence" value="ECO:0007669"/>
    <property type="project" value="InterPro"/>
</dbReference>
<dbReference type="AlphaFoldDB" id="A0A1H6ZY70"/>
<dbReference type="Proteomes" id="UP000183315">
    <property type="component" value="Unassembled WGS sequence"/>
</dbReference>
<accession>A0A1H6ZY70</accession>
<dbReference type="InterPro" id="IPR011013">
    <property type="entry name" value="Gal_mutarotase_sf_dom"/>
</dbReference>
<dbReference type="STRING" id="1043493.SAMN05421637_2301"/>
<dbReference type="Gene3D" id="2.70.98.10">
    <property type="match status" value="1"/>
</dbReference>
<dbReference type="OrthoDB" id="4739604at2"/>
<organism evidence="1 2">
    <name type="scientific">Demequina mangrovi</name>
    <dbReference type="NCBI Taxonomy" id="1043493"/>
    <lineage>
        <taxon>Bacteria</taxon>
        <taxon>Bacillati</taxon>
        <taxon>Actinomycetota</taxon>
        <taxon>Actinomycetes</taxon>
        <taxon>Micrococcales</taxon>
        <taxon>Demequinaceae</taxon>
        <taxon>Demequina</taxon>
    </lineage>
</organism>
<protein>
    <submittedName>
        <fullName evidence="1">Aldose 1-epimerase</fullName>
    </submittedName>
</protein>
<gene>
    <name evidence="1" type="ORF">SAMN05421637_2301</name>
</gene>